<dbReference type="ExpressionAtlas" id="A0A1D6KE99">
    <property type="expression patterns" value="baseline and differential"/>
</dbReference>
<feature type="compositionally biased region" description="Low complexity" evidence="1">
    <location>
        <begin position="263"/>
        <end position="317"/>
    </location>
</feature>
<dbReference type="InterPro" id="IPR029052">
    <property type="entry name" value="Metallo-depent_PP-like"/>
</dbReference>
<gene>
    <name evidence="2" type="ORF">ZEAMMB73_Zm00001d030765</name>
</gene>
<evidence type="ECO:0000313" key="2">
    <source>
        <dbReference type="EMBL" id="ONM01488.1"/>
    </source>
</evidence>
<organism evidence="2">
    <name type="scientific">Zea mays</name>
    <name type="common">Maize</name>
    <dbReference type="NCBI Taxonomy" id="4577"/>
    <lineage>
        <taxon>Eukaryota</taxon>
        <taxon>Viridiplantae</taxon>
        <taxon>Streptophyta</taxon>
        <taxon>Embryophyta</taxon>
        <taxon>Tracheophyta</taxon>
        <taxon>Spermatophyta</taxon>
        <taxon>Magnoliopsida</taxon>
        <taxon>Liliopsida</taxon>
        <taxon>Poales</taxon>
        <taxon>Poaceae</taxon>
        <taxon>PACMAD clade</taxon>
        <taxon>Panicoideae</taxon>
        <taxon>Andropogonodae</taxon>
        <taxon>Andropogoneae</taxon>
        <taxon>Tripsacinae</taxon>
        <taxon>Zea</taxon>
    </lineage>
</organism>
<sequence>MNGTRVWSKSYSFRASPYPGQDSLQRVVIFGDMGKAEADGSNEFNNFQPGSLNTTYQITSDIENIDMVVHIGDICYANGYLSQWDQFTAQIEPIASTVTTRGIGLAPVHSTATSTPAENAASLPKPCSTLRLRTAQSSGTQRTTACSGSASLTRRRTGGPGPSSTGSSSGACRPSTGRSSRGSSSSRTASLGTRPAPTTSRRARSRSPWGGKRCRSSGRSTRSTSPSMDTSTATRGRAQSTRASASSTRRTTTAGRSRRRRTSWSAAREPASRSSPPRRSSGATSPTSTTASSSSPPSTTRRCCSSTRRAATATCTTVSPSRATTGTSSLAPSTTAPGPHWPHEASRSRWFSLFSFSFFGSAPINEAFSLLPPLPACETMLFYP</sequence>
<name>A0A1D6KE99_MAIZE</name>
<dbReference type="SUPFAM" id="SSF56300">
    <property type="entry name" value="Metallo-dependent phosphatases"/>
    <property type="match status" value="1"/>
</dbReference>
<evidence type="ECO:0000256" key="1">
    <source>
        <dbReference type="SAM" id="MobiDB-lite"/>
    </source>
</evidence>
<dbReference type="Gene3D" id="3.60.21.10">
    <property type="match status" value="1"/>
</dbReference>
<dbReference type="PANTHER" id="PTHR45778">
    <property type="entry name" value="PURPLE ACID PHOSPHATASE-RELATED"/>
    <property type="match status" value="1"/>
</dbReference>
<feature type="compositionally biased region" description="Polar residues" evidence="1">
    <location>
        <begin position="318"/>
        <end position="336"/>
    </location>
</feature>
<accession>A0A1D6KE99</accession>
<proteinExistence type="predicted"/>
<feature type="compositionally biased region" description="Low complexity" evidence="1">
    <location>
        <begin position="162"/>
        <end position="200"/>
    </location>
</feature>
<feature type="compositionally biased region" description="Low complexity" evidence="1">
    <location>
        <begin position="217"/>
        <end position="255"/>
    </location>
</feature>
<feature type="compositionally biased region" description="Polar residues" evidence="1">
    <location>
        <begin position="134"/>
        <end position="152"/>
    </location>
</feature>
<protein>
    <submittedName>
        <fullName evidence="2">Nucleotide pyrophosphatase/phosphodiesterase</fullName>
    </submittedName>
</protein>
<reference evidence="2" key="1">
    <citation type="submission" date="2015-12" db="EMBL/GenBank/DDBJ databases">
        <title>Update maize B73 reference genome by single molecule sequencing technologies.</title>
        <authorList>
            <consortium name="Maize Genome Sequencing Project"/>
            <person name="Ware D."/>
        </authorList>
    </citation>
    <scope>NUCLEOTIDE SEQUENCE [LARGE SCALE GENOMIC DNA]</scope>
    <source>
        <tissue evidence="2">Seedling</tissue>
    </source>
</reference>
<dbReference type="AlphaFoldDB" id="A0A1D6KE99"/>
<feature type="region of interest" description="Disordered" evidence="1">
    <location>
        <begin position="133"/>
        <end position="342"/>
    </location>
</feature>
<dbReference type="PANTHER" id="PTHR45778:SF48">
    <property type="entry name" value="PURPLE ACID PHOSPHATASE"/>
    <property type="match status" value="1"/>
</dbReference>
<dbReference type="EMBL" id="CM007647">
    <property type="protein sequence ID" value="ONM01488.1"/>
    <property type="molecule type" value="Genomic_DNA"/>
</dbReference>